<comment type="caution">
    <text evidence="1">The sequence shown here is derived from an EMBL/GenBank/DDBJ whole genome shotgun (WGS) entry which is preliminary data.</text>
</comment>
<proteinExistence type="predicted"/>
<gene>
    <name evidence="1" type="ORF">LCGC14_2360420</name>
</gene>
<dbReference type="AlphaFoldDB" id="A0A0F9EJA4"/>
<protein>
    <submittedName>
        <fullName evidence="1">Uncharacterized protein</fullName>
    </submittedName>
</protein>
<name>A0A0F9EJA4_9ZZZZ</name>
<dbReference type="EMBL" id="LAZR01034558">
    <property type="protein sequence ID" value="KKL44965.1"/>
    <property type="molecule type" value="Genomic_DNA"/>
</dbReference>
<organism evidence="1">
    <name type="scientific">marine sediment metagenome</name>
    <dbReference type="NCBI Taxonomy" id="412755"/>
    <lineage>
        <taxon>unclassified sequences</taxon>
        <taxon>metagenomes</taxon>
        <taxon>ecological metagenomes</taxon>
    </lineage>
</organism>
<reference evidence="1" key="1">
    <citation type="journal article" date="2015" name="Nature">
        <title>Complex archaea that bridge the gap between prokaryotes and eukaryotes.</title>
        <authorList>
            <person name="Spang A."/>
            <person name="Saw J.H."/>
            <person name="Jorgensen S.L."/>
            <person name="Zaremba-Niedzwiedzka K."/>
            <person name="Martijn J."/>
            <person name="Lind A.E."/>
            <person name="van Eijk R."/>
            <person name="Schleper C."/>
            <person name="Guy L."/>
            <person name="Ettema T.J."/>
        </authorList>
    </citation>
    <scope>NUCLEOTIDE SEQUENCE</scope>
</reference>
<evidence type="ECO:0000313" key="1">
    <source>
        <dbReference type="EMBL" id="KKL44965.1"/>
    </source>
</evidence>
<sequence>MPDISRYDIELWVTSVATGEFHYRNVLGLERVLTPQENNKLRGIIFELCKVGVCESVGRRDGYYRTVQDGVEPVDFTKLRPRDFPVILPFDLRKYVFVYPDTTIIVAGSKSSGKTGFCYRTVAENMGKIKIKLLSNMEGGKELMYDRFRAMGTDLAQVPKFIYPVDENFHDHIKDNDTLYVIDYIDAPEGQDFYLIGAQVKKIDHKLQGLNSIAVIGLQKPSTRDTAFGGEQTLKVASLYIAMDTSKLKIVDAKVAAIGSVHPKNMQWTFLYDDAGTNFINIQPSYGEEGNGR</sequence>
<accession>A0A0F9EJA4</accession>